<keyword evidence="3" id="KW-1185">Reference proteome</keyword>
<keyword evidence="1" id="KW-0812">Transmembrane</keyword>
<dbReference type="EMBL" id="FNVD01000012">
    <property type="protein sequence ID" value="SEG13863.1"/>
    <property type="molecule type" value="Genomic_DNA"/>
</dbReference>
<feature type="transmembrane region" description="Helical" evidence="1">
    <location>
        <begin position="32"/>
        <end position="50"/>
    </location>
</feature>
<keyword evidence="1" id="KW-1133">Transmembrane helix</keyword>
<name>A0A1H5XQE1_9RHOB</name>
<dbReference type="AlphaFoldDB" id="A0A1H5XQE1"/>
<feature type="transmembrane region" description="Helical" evidence="1">
    <location>
        <begin position="93"/>
        <end position="119"/>
    </location>
</feature>
<evidence type="ECO:0000256" key="1">
    <source>
        <dbReference type="SAM" id="Phobius"/>
    </source>
</evidence>
<organism evidence="2 3">
    <name type="scientific">Jhaorihella thermophila</name>
    <dbReference type="NCBI Taxonomy" id="488547"/>
    <lineage>
        <taxon>Bacteria</taxon>
        <taxon>Pseudomonadati</taxon>
        <taxon>Pseudomonadota</taxon>
        <taxon>Alphaproteobacteria</taxon>
        <taxon>Rhodobacterales</taxon>
        <taxon>Paracoccaceae</taxon>
        <taxon>Jhaorihella</taxon>
    </lineage>
</organism>
<sequence>MVRLFWSAVAALAGNAIGLFLATVLLDGFNVAPLAFVIAVVVFTVIYMIASPLITRISRKRMPALMGGTALVTTFVGLWLTNMFVEGMTVGGIANLLLGTLIVWLGALIAGILLPVYVFKSLREERKG</sequence>
<dbReference type="InterPro" id="IPR007165">
    <property type="entry name" value="Phage_holin_4_2"/>
</dbReference>
<evidence type="ECO:0000313" key="3">
    <source>
        <dbReference type="Proteomes" id="UP000236742"/>
    </source>
</evidence>
<dbReference type="Pfam" id="PF04020">
    <property type="entry name" value="Phage_holin_4_2"/>
    <property type="match status" value="1"/>
</dbReference>
<feature type="transmembrane region" description="Helical" evidence="1">
    <location>
        <begin position="62"/>
        <end position="81"/>
    </location>
</feature>
<dbReference type="Proteomes" id="UP000236742">
    <property type="component" value="Unassembled WGS sequence"/>
</dbReference>
<protein>
    <submittedName>
        <fullName evidence="2">4 TMS phage holin, superfamily IV</fullName>
    </submittedName>
</protein>
<proteinExistence type="predicted"/>
<accession>A0A1H5XQE1</accession>
<dbReference type="RefSeq" id="WP_104008661.1">
    <property type="nucleotide sequence ID" value="NZ_FNVD01000012.1"/>
</dbReference>
<keyword evidence="1" id="KW-0472">Membrane</keyword>
<evidence type="ECO:0000313" key="2">
    <source>
        <dbReference type="EMBL" id="SEG13863.1"/>
    </source>
</evidence>
<gene>
    <name evidence="2" type="ORF">SAMN05421751_11228</name>
</gene>
<reference evidence="3" key="1">
    <citation type="submission" date="2016-10" db="EMBL/GenBank/DDBJ databases">
        <authorList>
            <person name="Varghese N."/>
            <person name="Submissions S."/>
        </authorList>
    </citation>
    <scope>NUCLEOTIDE SEQUENCE [LARGE SCALE GENOMIC DNA]</scope>
    <source>
        <strain evidence="3">DSM 23413</strain>
    </source>
</reference>
<dbReference type="OrthoDB" id="7867530at2"/>